<dbReference type="InterPro" id="IPR043452">
    <property type="entry name" value="BZIP46-like"/>
</dbReference>
<comment type="caution">
    <text evidence="5">The sequence shown here is derived from an EMBL/GenBank/DDBJ whole genome shotgun (WGS) entry which is preliminary data.</text>
</comment>
<dbReference type="PANTHER" id="PTHR22952">
    <property type="entry name" value="CAMP-RESPONSE ELEMENT BINDING PROTEIN-RELATED"/>
    <property type="match status" value="1"/>
</dbReference>
<evidence type="ECO:0000256" key="3">
    <source>
        <dbReference type="ARBA" id="ARBA00023242"/>
    </source>
</evidence>
<keyword evidence="6" id="KW-1185">Reference proteome</keyword>
<protein>
    <submittedName>
        <fullName evidence="5">Uncharacterized protein</fullName>
    </submittedName>
</protein>
<evidence type="ECO:0000256" key="2">
    <source>
        <dbReference type="ARBA" id="ARBA00023125"/>
    </source>
</evidence>
<evidence type="ECO:0000256" key="4">
    <source>
        <dbReference type="SAM" id="MobiDB-lite"/>
    </source>
</evidence>
<keyword evidence="2" id="KW-0238">DNA-binding</keyword>
<gene>
    <name evidence="5" type="ORF">ACH5RR_026285</name>
</gene>
<comment type="subcellular location">
    <subcellularLocation>
        <location evidence="1">Nucleus</location>
    </subcellularLocation>
</comment>
<sequence length="116" mass="12769">MASEEKKKELDQAEGSSIPPTLPKSQLVGSQKQAESKAGQTHKLGGVGYIHGKREEISQGSGDVIEKISEGRQKTMIKNEESASCLQARKQTCKLENKLMSLEKENRRLKAEGMNI</sequence>
<evidence type="ECO:0000256" key="1">
    <source>
        <dbReference type="ARBA" id="ARBA00004123"/>
    </source>
</evidence>
<organism evidence="5 6">
    <name type="scientific">Cinchona calisaya</name>
    <dbReference type="NCBI Taxonomy" id="153742"/>
    <lineage>
        <taxon>Eukaryota</taxon>
        <taxon>Viridiplantae</taxon>
        <taxon>Streptophyta</taxon>
        <taxon>Embryophyta</taxon>
        <taxon>Tracheophyta</taxon>
        <taxon>Spermatophyta</taxon>
        <taxon>Magnoliopsida</taxon>
        <taxon>eudicotyledons</taxon>
        <taxon>Gunneridae</taxon>
        <taxon>Pentapetalae</taxon>
        <taxon>asterids</taxon>
        <taxon>lamiids</taxon>
        <taxon>Gentianales</taxon>
        <taxon>Rubiaceae</taxon>
        <taxon>Cinchonoideae</taxon>
        <taxon>Cinchoneae</taxon>
        <taxon>Cinchona</taxon>
    </lineage>
</organism>
<accession>A0ABD2Z243</accession>
<proteinExistence type="predicted"/>
<keyword evidence="3" id="KW-0539">Nucleus</keyword>
<dbReference type="EMBL" id="JBJUIK010000011">
    <property type="protein sequence ID" value="KAL3513568.1"/>
    <property type="molecule type" value="Genomic_DNA"/>
</dbReference>
<feature type="compositionally biased region" description="Basic and acidic residues" evidence="4">
    <location>
        <begin position="1"/>
        <end position="11"/>
    </location>
</feature>
<dbReference type="GO" id="GO:0003677">
    <property type="term" value="F:DNA binding"/>
    <property type="evidence" value="ECO:0007669"/>
    <property type="project" value="UniProtKB-KW"/>
</dbReference>
<dbReference type="GO" id="GO:0005634">
    <property type="term" value="C:nucleus"/>
    <property type="evidence" value="ECO:0007669"/>
    <property type="project" value="UniProtKB-SubCell"/>
</dbReference>
<dbReference type="PANTHER" id="PTHR22952:SF175">
    <property type="entry name" value="PROTEIN ABSCISIC ACID-INSENSITIVE 5"/>
    <property type="match status" value="1"/>
</dbReference>
<dbReference type="AlphaFoldDB" id="A0ABD2Z243"/>
<evidence type="ECO:0000313" key="6">
    <source>
        <dbReference type="Proteomes" id="UP001630127"/>
    </source>
</evidence>
<feature type="compositionally biased region" description="Polar residues" evidence="4">
    <location>
        <begin position="14"/>
        <end position="33"/>
    </location>
</feature>
<reference evidence="5 6" key="1">
    <citation type="submission" date="2024-11" db="EMBL/GenBank/DDBJ databases">
        <title>A near-complete genome assembly of Cinchona calisaya.</title>
        <authorList>
            <person name="Lian D.C."/>
            <person name="Zhao X.W."/>
            <person name="Wei L."/>
        </authorList>
    </citation>
    <scope>NUCLEOTIDE SEQUENCE [LARGE SCALE GENOMIC DNA]</scope>
    <source>
        <tissue evidence="5">Nenye</tissue>
    </source>
</reference>
<name>A0ABD2Z243_9GENT</name>
<evidence type="ECO:0000313" key="5">
    <source>
        <dbReference type="EMBL" id="KAL3513568.1"/>
    </source>
</evidence>
<feature type="region of interest" description="Disordered" evidence="4">
    <location>
        <begin position="1"/>
        <end position="63"/>
    </location>
</feature>
<dbReference type="Proteomes" id="UP001630127">
    <property type="component" value="Unassembled WGS sequence"/>
</dbReference>